<evidence type="ECO:0000313" key="1">
    <source>
        <dbReference type="EMBL" id="TGZ59772.1"/>
    </source>
</evidence>
<dbReference type="EMBL" id="SJOL01008692">
    <property type="protein sequence ID" value="TGZ59772.1"/>
    <property type="molecule type" value="Genomic_DNA"/>
</dbReference>
<protein>
    <submittedName>
        <fullName evidence="1">Uncharacterized protein</fullName>
    </submittedName>
</protein>
<reference evidence="1 2" key="1">
    <citation type="journal article" date="2019" name="BMC Genomics">
        <title>New insights from Opisthorchis felineus genome: update on genomics of the epidemiologically important liver flukes.</title>
        <authorList>
            <person name="Ershov N.I."/>
            <person name="Mordvinov V.A."/>
            <person name="Prokhortchouk E.B."/>
            <person name="Pakharukova M.Y."/>
            <person name="Gunbin K.V."/>
            <person name="Ustyantsev K."/>
            <person name="Genaev M.A."/>
            <person name="Blinov A.G."/>
            <person name="Mazur A."/>
            <person name="Boulygina E."/>
            <person name="Tsygankova S."/>
            <person name="Khrameeva E."/>
            <person name="Chekanov N."/>
            <person name="Fan G."/>
            <person name="Xiao A."/>
            <person name="Zhang H."/>
            <person name="Xu X."/>
            <person name="Yang H."/>
            <person name="Solovyev V."/>
            <person name="Lee S.M."/>
            <person name="Liu X."/>
            <person name="Afonnikov D.A."/>
            <person name="Skryabin K.G."/>
        </authorList>
    </citation>
    <scope>NUCLEOTIDE SEQUENCE [LARGE SCALE GENOMIC DNA]</scope>
    <source>
        <strain evidence="1">AK-0245</strain>
        <tissue evidence="1">Whole organism</tissue>
    </source>
</reference>
<accession>A0A4S2L944</accession>
<sequence length="99" mass="11771">MYSVHRLERTTFRSVVKYSCFESIRLLFPPAVEGRNESGNAVTLLHFPSRKLMKREFLTSRPKMRKRHRKLLFPCEDKINTPAVEEEADENRVYAFTHQ</sequence>
<evidence type="ECO:0000313" key="2">
    <source>
        <dbReference type="Proteomes" id="UP000308267"/>
    </source>
</evidence>
<organism evidence="1 2">
    <name type="scientific">Opisthorchis felineus</name>
    <dbReference type="NCBI Taxonomy" id="147828"/>
    <lineage>
        <taxon>Eukaryota</taxon>
        <taxon>Metazoa</taxon>
        <taxon>Spiralia</taxon>
        <taxon>Lophotrochozoa</taxon>
        <taxon>Platyhelminthes</taxon>
        <taxon>Trematoda</taxon>
        <taxon>Digenea</taxon>
        <taxon>Opisthorchiida</taxon>
        <taxon>Opisthorchiata</taxon>
        <taxon>Opisthorchiidae</taxon>
        <taxon>Opisthorchis</taxon>
    </lineage>
</organism>
<dbReference type="AlphaFoldDB" id="A0A4S2L944"/>
<comment type="caution">
    <text evidence="1">The sequence shown here is derived from an EMBL/GenBank/DDBJ whole genome shotgun (WGS) entry which is preliminary data.</text>
</comment>
<gene>
    <name evidence="1" type="ORF">CRM22_008885</name>
</gene>
<name>A0A4S2L944_OPIFE</name>
<dbReference type="Proteomes" id="UP000308267">
    <property type="component" value="Unassembled WGS sequence"/>
</dbReference>
<proteinExistence type="predicted"/>
<keyword evidence="2" id="KW-1185">Reference proteome</keyword>